<evidence type="ECO:0000256" key="2">
    <source>
        <dbReference type="ARBA" id="ARBA00022527"/>
    </source>
</evidence>
<gene>
    <name evidence="10" type="ORF">CU098_005242</name>
</gene>
<sequence>MTMKSNKQKPIVEPPNNLALEIIFEEEDYSYTVDYWCLGTMLYGMITGVTPFATSTPDEMFDPKDLIAGLLEHDLMLWLGIGGIFETRPHPCFTDHLNWNHVITKQTSPFRVLLFRLKRI</sequence>
<dbReference type="PANTHER" id="PTHR24356:SF1">
    <property type="entry name" value="SERINE_THREONINE-PROTEIN KINASE GREATWALL"/>
    <property type="match status" value="1"/>
</dbReference>
<comment type="catalytic activity">
    <reaction evidence="8">
        <text>L-seryl-[protein] + ATP = O-phospho-L-seryl-[protein] + ADP + H(+)</text>
        <dbReference type="Rhea" id="RHEA:17989"/>
        <dbReference type="Rhea" id="RHEA-COMP:9863"/>
        <dbReference type="Rhea" id="RHEA-COMP:11604"/>
        <dbReference type="ChEBI" id="CHEBI:15378"/>
        <dbReference type="ChEBI" id="CHEBI:29999"/>
        <dbReference type="ChEBI" id="CHEBI:30616"/>
        <dbReference type="ChEBI" id="CHEBI:83421"/>
        <dbReference type="ChEBI" id="CHEBI:456216"/>
        <dbReference type="EC" id="2.7.11.1"/>
    </reaction>
</comment>
<dbReference type="EMBL" id="PJQM01003274">
    <property type="protein sequence ID" value="RCH89763.1"/>
    <property type="molecule type" value="Genomic_DNA"/>
</dbReference>
<evidence type="ECO:0000256" key="1">
    <source>
        <dbReference type="ARBA" id="ARBA00012513"/>
    </source>
</evidence>
<keyword evidence="4" id="KW-0547">Nucleotide-binding</keyword>
<keyword evidence="5" id="KW-0418">Kinase</keyword>
<dbReference type="STRING" id="4846.A0A367JIJ6"/>
<proteinExistence type="predicted"/>
<evidence type="ECO:0000256" key="4">
    <source>
        <dbReference type="ARBA" id="ARBA00022741"/>
    </source>
</evidence>
<evidence type="ECO:0000313" key="10">
    <source>
        <dbReference type="EMBL" id="RCH89763.1"/>
    </source>
</evidence>
<comment type="caution">
    <text evidence="10">The sequence shown here is derived from an EMBL/GenBank/DDBJ whole genome shotgun (WGS) entry which is preliminary data.</text>
</comment>
<dbReference type="InterPro" id="IPR000719">
    <property type="entry name" value="Prot_kinase_dom"/>
</dbReference>
<keyword evidence="2" id="KW-0723">Serine/threonine-protein kinase</keyword>
<dbReference type="PROSITE" id="PS50011">
    <property type="entry name" value="PROTEIN_KINASE_DOM"/>
    <property type="match status" value="1"/>
</dbReference>
<name>A0A367JIJ6_RHIST</name>
<feature type="domain" description="Protein kinase" evidence="9">
    <location>
        <begin position="1"/>
        <end position="120"/>
    </location>
</feature>
<dbReference type="PANTHER" id="PTHR24356">
    <property type="entry name" value="SERINE/THREONINE-PROTEIN KINASE"/>
    <property type="match status" value="1"/>
</dbReference>
<dbReference type="AlphaFoldDB" id="A0A367JIJ6"/>
<keyword evidence="6" id="KW-0067">ATP-binding</keyword>
<dbReference type="GO" id="GO:0035556">
    <property type="term" value="P:intracellular signal transduction"/>
    <property type="evidence" value="ECO:0007669"/>
    <property type="project" value="TreeGrafter"/>
</dbReference>
<evidence type="ECO:0000259" key="9">
    <source>
        <dbReference type="PROSITE" id="PS50011"/>
    </source>
</evidence>
<dbReference type="InterPro" id="IPR011009">
    <property type="entry name" value="Kinase-like_dom_sf"/>
</dbReference>
<evidence type="ECO:0000256" key="3">
    <source>
        <dbReference type="ARBA" id="ARBA00022679"/>
    </source>
</evidence>
<protein>
    <recommendedName>
        <fullName evidence="1">non-specific serine/threonine protein kinase</fullName>
        <ecNumber evidence="1">2.7.11.1</ecNumber>
    </recommendedName>
</protein>
<evidence type="ECO:0000313" key="11">
    <source>
        <dbReference type="Proteomes" id="UP000253551"/>
    </source>
</evidence>
<keyword evidence="11" id="KW-1185">Reference proteome</keyword>
<accession>A0A367JIJ6</accession>
<dbReference type="GO" id="GO:0005524">
    <property type="term" value="F:ATP binding"/>
    <property type="evidence" value="ECO:0007669"/>
    <property type="project" value="UniProtKB-KW"/>
</dbReference>
<comment type="catalytic activity">
    <reaction evidence="7">
        <text>L-threonyl-[protein] + ATP = O-phospho-L-threonyl-[protein] + ADP + H(+)</text>
        <dbReference type="Rhea" id="RHEA:46608"/>
        <dbReference type="Rhea" id="RHEA-COMP:11060"/>
        <dbReference type="Rhea" id="RHEA-COMP:11605"/>
        <dbReference type="ChEBI" id="CHEBI:15378"/>
        <dbReference type="ChEBI" id="CHEBI:30013"/>
        <dbReference type="ChEBI" id="CHEBI:30616"/>
        <dbReference type="ChEBI" id="CHEBI:61977"/>
        <dbReference type="ChEBI" id="CHEBI:456216"/>
        <dbReference type="EC" id="2.7.11.1"/>
    </reaction>
</comment>
<dbReference type="Proteomes" id="UP000253551">
    <property type="component" value="Unassembled WGS sequence"/>
</dbReference>
<organism evidence="10 11">
    <name type="scientific">Rhizopus stolonifer</name>
    <name type="common">Rhizopus nigricans</name>
    <dbReference type="NCBI Taxonomy" id="4846"/>
    <lineage>
        <taxon>Eukaryota</taxon>
        <taxon>Fungi</taxon>
        <taxon>Fungi incertae sedis</taxon>
        <taxon>Mucoromycota</taxon>
        <taxon>Mucoromycotina</taxon>
        <taxon>Mucoromycetes</taxon>
        <taxon>Mucorales</taxon>
        <taxon>Mucorineae</taxon>
        <taxon>Rhizopodaceae</taxon>
        <taxon>Rhizopus</taxon>
    </lineage>
</organism>
<dbReference type="EC" id="2.7.11.1" evidence="1"/>
<reference evidence="10 11" key="1">
    <citation type="journal article" date="2018" name="G3 (Bethesda)">
        <title>Phylogenetic and Phylogenomic Definition of Rhizopus Species.</title>
        <authorList>
            <person name="Gryganskyi A.P."/>
            <person name="Golan J."/>
            <person name="Dolatabadi S."/>
            <person name="Mondo S."/>
            <person name="Robb S."/>
            <person name="Idnurm A."/>
            <person name="Muszewska A."/>
            <person name="Steczkiewicz K."/>
            <person name="Masonjones S."/>
            <person name="Liao H.L."/>
            <person name="Gajdeczka M.T."/>
            <person name="Anike F."/>
            <person name="Vuek A."/>
            <person name="Anishchenko I.M."/>
            <person name="Voigt K."/>
            <person name="de Hoog G.S."/>
            <person name="Smith M.E."/>
            <person name="Heitman J."/>
            <person name="Vilgalys R."/>
            <person name="Stajich J.E."/>
        </authorList>
    </citation>
    <scope>NUCLEOTIDE SEQUENCE [LARGE SCALE GENOMIC DNA]</scope>
    <source>
        <strain evidence="10 11">LSU 92-RS-03</strain>
    </source>
</reference>
<evidence type="ECO:0000256" key="8">
    <source>
        <dbReference type="ARBA" id="ARBA00048679"/>
    </source>
</evidence>
<keyword evidence="3" id="KW-0808">Transferase</keyword>
<evidence type="ECO:0000256" key="6">
    <source>
        <dbReference type="ARBA" id="ARBA00022840"/>
    </source>
</evidence>
<dbReference type="OrthoDB" id="63267at2759"/>
<dbReference type="GO" id="GO:0004674">
    <property type="term" value="F:protein serine/threonine kinase activity"/>
    <property type="evidence" value="ECO:0007669"/>
    <property type="project" value="UniProtKB-KW"/>
</dbReference>
<evidence type="ECO:0000256" key="5">
    <source>
        <dbReference type="ARBA" id="ARBA00022777"/>
    </source>
</evidence>
<dbReference type="SUPFAM" id="SSF56112">
    <property type="entry name" value="Protein kinase-like (PK-like)"/>
    <property type="match status" value="1"/>
</dbReference>
<dbReference type="Gene3D" id="1.10.510.10">
    <property type="entry name" value="Transferase(Phosphotransferase) domain 1"/>
    <property type="match status" value="1"/>
</dbReference>
<dbReference type="InterPro" id="IPR050236">
    <property type="entry name" value="Ser_Thr_kinase_AGC"/>
</dbReference>
<evidence type="ECO:0000256" key="7">
    <source>
        <dbReference type="ARBA" id="ARBA00047899"/>
    </source>
</evidence>